<evidence type="ECO:0000256" key="3">
    <source>
        <dbReference type="ARBA" id="ARBA00009528"/>
    </source>
</evidence>
<organism evidence="8 9">
    <name type="scientific">Astathelohania contejeani</name>
    <dbReference type="NCBI Taxonomy" id="164912"/>
    <lineage>
        <taxon>Eukaryota</taxon>
        <taxon>Fungi</taxon>
        <taxon>Fungi incertae sedis</taxon>
        <taxon>Microsporidia</taxon>
        <taxon>Astathelohaniidae</taxon>
        <taxon>Astathelohania</taxon>
    </lineage>
</organism>
<evidence type="ECO:0000313" key="9">
    <source>
        <dbReference type="Proteomes" id="UP001516464"/>
    </source>
</evidence>
<comment type="caution">
    <text evidence="8">The sequence shown here is derived from an EMBL/GenBank/DDBJ whole genome shotgun (WGS) entry which is preliminary data.</text>
</comment>
<dbReference type="Gene3D" id="3.40.630.10">
    <property type="entry name" value="Zn peptidases"/>
    <property type="match status" value="1"/>
</dbReference>
<dbReference type="Gene3D" id="3.40.220.10">
    <property type="entry name" value="Leucine Aminopeptidase, subunit E, domain 1"/>
    <property type="match status" value="1"/>
</dbReference>
<evidence type="ECO:0000256" key="2">
    <source>
        <dbReference type="ARBA" id="ARBA00001585"/>
    </source>
</evidence>
<dbReference type="PROSITE" id="PS00631">
    <property type="entry name" value="CYTOSOL_AP"/>
    <property type="match status" value="1"/>
</dbReference>
<dbReference type="GO" id="GO:0004177">
    <property type="term" value="F:aminopeptidase activity"/>
    <property type="evidence" value="ECO:0007669"/>
    <property type="project" value="UniProtKB-KW"/>
</dbReference>
<evidence type="ECO:0000256" key="5">
    <source>
        <dbReference type="ARBA" id="ARBA00022670"/>
    </source>
</evidence>
<dbReference type="PANTHER" id="PTHR11963:SF23">
    <property type="entry name" value="CYTOSOL AMINOPEPTIDASE"/>
    <property type="match status" value="1"/>
</dbReference>
<dbReference type="CDD" id="cd00433">
    <property type="entry name" value="Peptidase_M17"/>
    <property type="match status" value="1"/>
</dbReference>
<comment type="catalytic activity">
    <reaction evidence="2">
        <text>Release of N-terminal proline from a peptide.</text>
        <dbReference type="EC" id="3.4.11.5"/>
    </reaction>
</comment>
<dbReference type="InterPro" id="IPR023042">
    <property type="entry name" value="Peptidase_M17_leu_NH2_pept"/>
</dbReference>
<dbReference type="Pfam" id="PF00883">
    <property type="entry name" value="Peptidase_M17"/>
    <property type="match status" value="1"/>
</dbReference>
<proteinExistence type="inferred from homology"/>
<comment type="catalytic activity">
    <reaction evidence="1">
        <text>Release of an N-terminal amino acid, Xaa-|-Yaa-, in which Xaa is preferably Leu, but may be other amino acids including Pro although not Arg or Lys, and Yaa may be Pro. Amino acid amides and methyl esters are also readily hydrolyzed, but rates on arylamides are exceedingly low.</text>
        <dbReference type="EC" id="3.4.11.1"/>
    </reaction>
</comment>
<dbReference type="EMBL" id="SBIQ01000130">
    <property type="protein sequence ID" value="KAF7683098.1"/>
    <property type="molecule type" value="Genomic_DNA"/>
</dbReference>
<name>A0ABQ7HY36_9MICR</name>
<dbReference type="Proteomes" id="UP001516464">
    <property type="component" value="Unassembled WGS sequence"/>
</dbReference>
<dbReference type="HAMAP" id="MF_00181">
    <property type="entry name" value="Cytosol_peptidase_M17"/>
    <property type="match status" value="1"/>
</dbReference>
<dbReference type="SUPFAM" id="SSF53187">
    <property type="entry name" value="Zn-dependent exopeptidases"/>
    <property type="match status" value="1"/>
</dbReference>
<dbReference type="SUPFAM" id="SSF52949">
    <property type="entry name" value="Macro domain-like"/>
    <property type="match status" value="1"/>
</dbReference>
<sequence>MLNWKKIFEIKEKKETNKNGLVITYRKIETGYEYKTTCPSTVLKKISNLMDKHQVKGKLGDVTIYEPQKEDNIEFKYIAVCCMGDDDTNLFINIRRAVANGVKKLKALGVEGFCIDPDYRADLCVEGAILSLYEYSFLKKDKKDNNFCVYSYTKCSRFDRIIEVAMAQNFARFLADTPANLMTPTLFVEYSKEYLNSVDNIEVKVYDKNYLEEKKMGLFLSVAQGSEQPPKFLFITYNGRGDSDVDLALVGKGITFDSGGISLKPSAKMSAMKADMLGAASVLSVVGAAARLKRKINIIVAIPLTENLPSGKATKPGDVFIGMSGISVEVDNTDAEGRLVLADALTYVQEFNPKYIVDVATLTGAICVALGTEYIGMFTNDDSFGDLIEKCGIEVEDRVWKMPLNKNYLKKIESSVADLMNSGGRSGGSCTAAIFLNEFVNKEFKWAHLDIAGVMDESPYSELYGKGMTGKPVRLLYDLIEKIEMEKNK</sequence>
<evidence type="ECO:0000313" key="8">
    <source>
        <dbReference type="EMBL" id="KAF7683098.1"/>
    </source>
</evidence>
<dbReference type="InterPro" id="IPR011356">
    <property type="entry name" value="Leucine_aapep/pepB"/>
</dbReference>
<evidence type="ECO:0000256" key="6">
    <source>
        <dbReference type="ARBA" id="ARBA00022801"/>
    </source>
</evidence>
<protein>
    <submittedName>
        <fullName evidence="8">Cytosol aminopeptidase</fullName>
    </submittedName>
</protein>
<keyword evidence="4 8" id="KW-0031">Aminopeptidase</keyword>
<keyword evidence="5" id="KW-0645">Protease</keyword>
<dbReference type="InterPro" id="IPR008283">
    <property type="entry name" value="Peptidase_M17_N"/>
</dbReference>
<dbReference type="PRINTS" id="PR00481">
    <property type="entry name" value="LAMNOPPTDASE"/>
</dbReference>
<comment type="similarity">
    <text evidence="3">Belongs to the peptidase M17 family.</text>
</comment>
<accession>A0ABQ7HY36</accession>
<evidence type="ECO:0000259" key="7">
    <source>
        <dbReference type="PROSITE" id="PS00631"/>
    </source>
</evidence>
<dbReference type="InterPro" id="IPR000819">
    <property type="entry name" value="Peptidase_M17_C"/>
</dbReference>
<dbReference type="PANTHER" id="PTHR11963">
    <property type="entry name" value="LEUCINE AMINOPEPTIDASE-RELATED"/>
    <property type="match status" value="1"/>
</dbReference>
<dbReference type="Pfam" id="PF02789">
    <property type="entry name" value="Peptidase_M17_N"/>
    <property type="match status" value="1"/>
</dbReference>
<evidence type="ECO:0000256" key="4">
    <source>
        <dbReference type="ARBA" id="ARBA00022438"/>
    </source>
</evidence>
<dbReference type="InterPro" id="IPR043472">
    <property type="entry name" value="Macro_dom-like"/>
</dbReference>
<evidence type="ECO:0000256" key="1">
    <source>
        <dbReference type="ARBA" id="ARBA00000135"/>
    </source>
</evidence>
<keyword evidence="6" id="KW-0378">Hydrolase</keyword>
<keyword evidence="9" id="KW-1185">Reference proteome</keyword>
<feature type="domain" description="Cytosol aminopeptidase" evidence="7">
    <location>
        <begin position="332"/>
        <end position="339"/>
    </location>
</feature>
<gene>
    <name evidence="8" type="ORF">TCON_1688</name>
</gene>
<reference evidence="8 9" key="1">
    <citation type="submission" date="2019-01" db="EMBL/GenBank/DDBJ databases">
        <title>Genomes sequencing and comparative genomics of infectious freshwater microsporidia, Cucumispora dikerogammari and Thelohania contejeani.</title>
        <authorList>
            <person name="Cormier A."/>
            <person name="Giraud I."/>
            <person name="Wattier R."/>
            <person name="Teixeira M."/>
            <person name="Grandjean F."/>
            <person name="Rigaud T."/>
            <person name="Cordaux R."/>
        </authorList>
    </citation>
    <scope>NUCLEOTIDE SEQUENCE [LARGE SCALE GENOMIC DNA]</scope>
    <source>
        <strain evidence="8">T1</strain>
        <tissue evidence="8">Spores</tissue>
    </source>
</reference>